<dbReference type="AlphaFoldDB" id="A0A3M7SDG7"/>
<organism evidence="1 2">
    <name type="scientific">Brachionus plicatilis</name>
    <name type="common">Marine rotifer</name>
    <name type="synonym">Brachionus muelleri</name>
    <dbReference type="NCBI Taxonomy" id="10195"/>
    <lineage>
        <taxon>Eukaryota</taxon>
        <taxon>Metazoa</taxon>
        <taxon>Spiralia</taxon>
        <taxon>Gnathifera</taxon>
        <taxon>Rotifera</taxon>
        <taxon>Eurotatoria</taxon>
        <taxon>Monogononta</taxon>
        <taxon>Pseudotrocha</taxon>
        <taxon>Ploima</taxon>
        <taxon>Brachionidae</taxon>
        <taxon>Brachionus</taxon>
    </lineage>
</organism>
<keyword evidence="2" id="KW-1185">Reference proteome</keyword>
<comment type="caution">
    <text evidence="1">The sequence shown here is derived from an EMBL/GenBank/DDBJ whole genome shotgun (WGS) entry which is preliminary data.</text>
</comment>
<dbReference type="EMBL" id="REGN01001575">
    <property type="protein sequence ID" value="RNA33816.1"/>
    <property type="molecule type" value="Genomic_DNA"/>
</dbReference>
<evidence type="ECO:0000313" key="1">
    <source>
        <dbReference type="EMBL" id="RNA33816.1"/>
    </source>
</evidence>
<proteinExistence type="predicted"/>
<sequence>MGEMYFGAWSKSWLLNLWCSKIERQNTKTSKLICLQENYRLIFTHLVLSDSVRKYLRELRSQN</sequence>
<protein>
    <submittedName>
        <fullName evidence="1">Uncharacterized protein</fullName>
    </submittedName>
</protein>
<accession>A0A3M7SDG7</accession>
<reference evidence="1 2" key="1">
    <citation type="journal article" date="2018" name="Sci. Rep.">
        <title>Genomic signatures of local adaptation to the degree of environmental predictability in rotifers.</title>
        <authorList>
            <person name="Franch-Gras L."/>
            <person name="Hahn C."/>
            <person name="Garcia-Roger E.M."/>
            <person name="Carmona M.J."/>
            <person name="Serra M."/>
            <person name="Gomez A."/>
        </authorList>
    </citation>
    <scope>NUCLEOTIDE SEQUENCE [LARGE SCALE GENOMIC DNA]</scope>
    <source>
        <strain evidence="1">HYR1</strain>
    </source>
</reference>
<dbReference type="Proteomes" id="UP000276133">
    <property type="component" value="Unassembled WGS sequence"/>
</dbReference>
<gene>
    <name evidence="1" type="ORF">BpHYR1_005843</name>
</gene>
<evidence type="ECO:0000313" key="2">
    <source>
        <dbReference type="Proteomes" id="UP000276133"/>
    </source>
</evidence>
<name>A0A3M7SDG7_BRAPC</name>